<evidence type="ECO:0000256" key="9">
    <source>
        <dbReference type="PROSITE-ProRule" id="PRU01049"/>
    </source>
</evidence>
<dbReference type="PROSITE" id="PS50052">
    <property type="entry name" value="GUANYLATE_KINASE_2"/>
    <property type="match status" value="1"/>
</dbReference>
<feature type="binding site" evidence="8">
    <location>
        <begin position="321"/>
        <end position="324"/>
    </location>
    <ligand>
        <name>GTP</name>
        <dbReference type="ChEBI" id="CHEBI:37565"/>
        <label>2</label>
    </ligand>
</feature>
<keyword evidence="6 8" id="KW-0342">GTP-binding</keyword>
<dbReference type="Gene3D" id="3.40.50.300">
    <property type="entry name" value="P-loop containing nucleotide triphosphate hydrolases"/>
    <property type="match status" value="2"/>
</dbReference>
<comment type="similarity">
    <text evidence="1 8 9">Belongs to the TRAFAC class TrmE-Era-EngA-EngB-Septin-like GTPase superfamily. EngA (Der) GTPase family.</text>
</comment>
<dbReference type="InterPro" id="IPR005225">
    <property type="entry name" value="Small_GTP-bd"/>
</dbReference>
<dbReference type="InterPro" id="IPR032859">
    <property type="entry name" value="KH_dom-like"/>
</dbReference>
<dbReference type="NCBIfam" id="TIGR00231">
    <property type="entry name" value="small_GTP"/>
    <property type="match status" value="2"/>
</dbReference>
<comment type="subunit">
    <text evidence="8">Associates with the 50S ribosomal subunit.</text>
</comment>
<dbReference type="InterPro" id="IPR006073">
    <property type="entry name" value="GTP-bd"/>
</dbReference>
<dbReference type="GO" id="GO:0042254">
    <property type="term" value="P:ribosome biogenesis"/>
    <property type="evidence" value="ECO:0007669"/>
    <property type="project" value="UniProtKB-KW"/>
</dbReference>
<comment type="function">
    <text evidence="8">GTPase that plays an essential role in the late steps of ribosome biogenesis.</text>
</comment>
<evidence type="ECO:0000256" key="3">
    <source>
        <dbReference type="ARBA" id="ARBA00022517"/>
    </source>
</evidence>
<evidence type="ECO:0000256" key="2">
    <source>
        <dbReference type="ARBA" id="ARBA00020953"/>
    </source>
</evidence>
<keyword evidence="4" id="KW-0677">Repeat</keyword>
<name>A0A2M6P0B8_9BACT</name>
<dbReference type="EMBL" id="PFBW01000202">
    <property type="protein sequence ID" value="PIR76999.1"/>
    <property type="molecule type" value="Genomic_DNA"/>
</dbReference>
<dbReference type="PROSITE" id="PS51712">
    <property type="entry name" value="G_ENGA"/>
    <property type="match status" value="2"/>
</dbReference>
<keyword evidence="5 8" id="KW-0547">Nucleotide-binding</keyword>
<dbReference type="HAMAP" id="MF_00195">
    <property type="entry name" value="GTPase_Der"/>
    <property type="match status" value="1"/>
</dbReference>
<evidence type="ECO:0000256" key="1">
    <source>
        <dbReference type="ARBA" id="ARBA00008279"/>
    </source>
</evidence>
<dbReference type="GO" id="GO:0005525">
    <property type="term" value="F:GTP binding"/>
    <property type="evidence" value="ECO:0007669"/>
    <property type="project" value="UniProtKB-UniRule"/>
</dbReference>
<dbReference type="AlphaFoldDB" id="A0A2M6P0B8"/>
<dbReference type="InterPro" id="IPR016484">
    <property type="entry name" value="GTPase_Der"/>
</dbReference>
<dbReference type="InterPro" id="IPR008144">
    <property type="entry name" value="Guanylate_kin-like_dom"/>
</dbReference>
<dbReference type="NCBIfam" id="TIGR03594">
    <property type="entry name" value="GTPase_EngA"/>
    <property type="match status" value="1"/>
</dbReference>
<dbReference type="PANTHER" id="PTHR43834">
    <property type="entry name" value="GTPASE DER"/>
    <property type="match status" value="1"/>
</dbReference>
<protein>
    <recommendedName>
        <fullName evidence="2 8">GTPase Der</fullName>
    </recommendedName>
    <alternativeName>
        <fullName evidence="7 8">GTP-binding protein EngA</fullName>
    </alternativeName>
</protein>
<accession>A0A2M6P0B8</accession>
<evidence type="ECO:0000256" key="7">
    <source>
        <dbReference type="ARBA" id="ARBA00032345"/>
    </source>
</evidence>
<evidence type="ECO:0000256" key="8">
    <source>
        <dbReference type="HAMAP-Rule" id="MF_00195"/>
    </source>
</evidence>
<dbReference type="InterPro" id="IPR015946">
    <property type="entry name" value="KH_dom-like_a/b"/>
</dbReference>
<feature type="binding site" evidence="8">
    <location>
        <begin position="66"/>
        <end position="70"/>
    </location>
    <ligand>
        <name>GTP</name>
        <dbReference type="ChEBI" id="CHEBI:37565"/>
        <label>1</label>
    </ligand>
</feature>
<dbReference type="Proteomes" id="UP000228528">
    <property type="component" value="Unassembled WGS sequence"/>
</dbReference>
<dbReference type="Pfam" id="PF01926">
    <property type="entry name" value="MMR_HSR1"/>
    <property type="match status" value="2"/>
</dbReference>
<dbReference type="CDD" id="cd01894">
    <property type="entry name" value="EngA1"/>
    <property type="match status" value="1"/>
</dbReference>
<feature type="domain" description="EngA-type G" evidence="11">
    <location>
        <begin position="194"/>
        <end position="379"/>
    </location>
</feature>
<evidence type="ECO:0000256" key="6">
    <source>
        <dbReference type="ARBA" id="ARBA00023134"/>
    </source>
</evidence>
<dbReference type="PIRSF" id="PIRSF006485">
    <property type="entry name" value="GTP-binding_EngA"/>
    <property type="match status" value="1"/>
</dbReference>
<feature type="domain" description="EngA-type G" evidence="11">
    <location>
        <begin position="13"/>
        <end position="180"/>
    </location>
</feature>
<reference evidence="13" key="1">
    <citation type="submission" date="2017-09" db="EMBL/GenBank/DDBJ databases">
        <title>Depth-based differentiation of microbial function through sediment-hosted aquifers and enrichment of novel symbionts in the deep terrestrial subsurface.</title>
        <authorList>
            <person name="Probst A.J."/>
            <person name="Ladd B."/>
            <person name="Jarett J.K."/>
            <person name="Geller-Mcgrath D.E."/>
            <person name="Sieber C.M.K."/>
            <person name="Emerson J.B."/>
            <person name="Anantharaman K."/>
            <person name="Thomas B.C."/>
            <person name="Malmstrom R."/>
            <person name="Stieglmeier M."/>
            <person name="Klingl A."/>
            <person name="Woyke T."/>
            <person name="Ryan C.M."/>
            <person name="Banfield J.F."/>
        </authorList>
    </citation>
    <scope>NUCLEOTIDE SEQUENCE [LARGE SCALE GENOMIC DNA]</scope>
</reference>
<feature type="domain" description="Guanylate kinase-like" evidence="10">
    <location>
        <begin position="12"/>
        <end position="236"/>
    </location>
</feature>
<dbReference type="Pfam" id="PF14714">
    <property type="entry name" value="KH_dom-like"/>
    <property type="match status" value="1"/>
</dbReference>
<gene>
    <name evidence="8 12" type="primary">der</name>
    <name evidence="12" type="ORF">COU30_04810</name>
</gene>
<proteinExistence type="inferred from homology"/>
<dbReference type="SUPFAM" id="SSF52540">
    <property type="entry name" value="P-loop containing nucleoside triphosphate hydrolases"/>
    <property type="match status" value="2"/>
</dbReference>
<dbReference type="Gene3D" id="3.30.300.20">
    <property type="match status" value="1"/>
</dbReference>
<sequence length="466" mass="52668">MANPAAQQLDNLPVIVLVGRVNVGKSTLFNKLIEQSKALVSDIPGTTRTPNEGVVLWRGKHAKVIDTGGLTFTDEIPLEQAILRQSEIAMKQADVILFVTDAKTGILPQEKELAKRLRRINLKPVLVVANKADNNDIRNNFQSYEWLKLGLGEAFPISAASGFNVGDLLDEVYRLLHSTSTRPKKNIIEPKDHIRISLIGKPNVGKSSLFNKLIGEEKVIVSDLAHTTREPYDTLMVYPYTTPEGKTLQQHITFVDTAGIRRKSKVDRGLENEGIHKSIKSIEDSDIVLFVIDGSQPISSQDRQLGGLLEKRGTSVIILINKWDLSEDKEEEHQKKAMEMVKSHFPHLKFAPVLLVSGKTGYRTHNIFPEIMTVWKARHTQVPIKQLEYFLLQATRTHKPSRGKGTRQPKVMGIRQIATAPPVFEVFIKYRTSIHRSYINFLENKLREEFDFIGSPIIIKLRKTKR</sequence>
<dbReference type="PRINTS" id="PR00326">
    <property type="entry name" value="GTP1OBG"/>
</dbReference>
<evidence type="ECO:0000259" key="11">
    <source>
        <dbReference type="PROSITE" id="PS51712"/>
    </source>
</evidence>
<feature type="binding site" evidence="8">
    <location>
        <begin position="256"/>
        <end position="260"/>
    </location>
    <ligand>
        <name>GTP</name>
        <dbReference type="ChEBI" id="CHEBI:37565"/>
        <label>2</label>
    </ligand>
</feature>
<evidence type="ECO:0000313" key="13">
    <source>
        <dbReference type="Proteomes" id="UP000228528"/>
    </source>
</evidence>
<evidence type="ECO:0000313" key="12">
    <source>
        <dbReference type="EMBL" id="PIR76999.1"/>
    </source>
</evidence>
<dbReference type="CDD" id="cd01895">
    <property type="entry name" value="EngA2"/>
    <property type="match status" value="1"/>
</dbReference>
<dbReference type="PANTHER" id="PTHR43834:SF6">
    <property type="entry name" value="GTPASE DER"/>
    <property type="match status" value="1"/>
</dbReference>
<organism evidence="12 13">
    <name type="scientific">Candidatus Magasanikbacteria bacterium CG10_big_fil_rev_8_21_14_0_10_38_6</name>
    <dbReference type="NCBI Taxonomy" id="1974647"/>
    <lineage>
        <taxon>Bacteria</taxon>
        <taxon>Candidatus Magasanikiibacteriota</taxon>
    </lineage>
</organism>
<dbReference type="InterPro" id="IPR027417">
    <property type="entry name" value="P-loop_NTPase"/>
</dbReference>
<evidence type="ECO:0000259" key="10">
    <source>
        <dbReference type="PROSITE" id="PS50052"/>
    </source>
</evidence>
<evidence type="ECO:0000256" key="5">
    <source>
        <dbReference type="ARBA" id="ARBA00022741"/>
    </source>
</evidence>
<feature type="binding site" evidence="8">
    <location>
        <begin position="130"/>
        <end position="133"/>
    </location>
    <ligand>
        <name>GTP</name>
        <dbReference type="ChEBI" id="CHEBI:37565"/>
        <label>1</label>
    </ligand>
</feature>
<feature type="binding site" evidence="8">
    <location>
        <begin position="19"/>
        <end position="26"/>
    </location>
    <ligand>
        <name>GTP</name>
        <dbReference type="ChEBI" id="CHEBI:37565"/>
        <label>1</label>
    </ligand>
</feature>
<evidence type="ECO:0000256" key="4">
    <source>
        <dbReference type="ARBA" id="ARBA00022737"/>
    </source>
</evidence>
<feature type="binding site" evidence="8">
    <location>
        <begin position="200"/>
        <end position="207"/>
    </location>
    <ligand>
        <name>GTP</name>
        <dbReference type="ChEBI" id="CHEBI:37565"/>
        <label>2</label>
    </ligand>
</feature>
<comment type="caution">
    <text evidence="12">The sequence shown here is derived from an EMBL/GenBank/DDBJ whole genome shotgun (WGS) entry which is preliminary data.</text>
</comment>
<dbReference type="InterPro" id="IPR031166">
    <property type="entry name" value="G_ENGA"/>
</dbReference>
<keyword evidence="3 8" id="KW-0690">Ribosome biogenesis</keyword>